<dbReference type="EMBL" id="LGKP01000040">
    <property type="protein sequence ID" value="KPL80230.1"/>
    <property type="molecule type" value="Genomic_DNA"/>
</dbReference>
<organism evidence="3 4">
    <name type="scientific">Herpetosiphon geysericola</name>
    <dbReference type="NCBI Taxonomy" id="70996"/>
    <lineage>
        <taxon>Bacteria</taxon>
        <taxon>Bacillati</taxon>
        <taxon>Chloroflexota</taxon>
        <taxon>Chloroflexia</taxon>
        <taxon>Herpetosiphonales</taxon>
        <taxon>Herpetosiphonaceae</taxon>
        <taxon>Herpetosiphon</taxon>
    </lineage>
</organism>
<keyword evidence="4" id="KW-1185">Reference proteome</keyword>
<comment type="subcellular location">
    <subcellularLocation>
        <location evidence="1">Virion</location>
    </subcellularLocation>
</comment>
<name>A0A0P6Y4W7_9CHLR</name>
<dbReference type="InterPro" id="IPR024455">
    <property type="entry name" value="Phage_capsid"/>
</dbReference>
<dbReference type="SUPFAM" id="SSF56563">
    <property type="entry name" value="Major capsid protein gp5"/>
    <property type="match status" value="1"/>
</dbReference>
<dbReference type="NCBIfam" id="TIGR01554">
    <property type="entry name" value="major_cap_HK97"/>
    <property type="match status" value="1"/>
</dbReference>
<reference evidence="3 4" key="1">
    <citation type="submission" date="2015-07" db="EMBL/GenBank/DDBJ databases">
        <title>Whole genome sequence of Herpetosiphon geysericola DSM 7119.</title>
        <authorList>
            <person name="Hemp J."/>
            <person name="Ward L.M."/>
            <person name="Pace L.A."/>
            <person name="Fischer W.W."/>
        </authorList>
    </citation>
    <scope>NUCLEOTIDE SEQUENCE [LARGE SCALE GENOMIC DNA]</scope>
    <source>
        <strain evidence="3 4">DSM 7119</strain>
    </source>
</reference>
<proteinExistence type="predicted"/>
<feature type="domain" description="Phage capsid-like C-terminal" evidence="2">
    <location>
        <begin position="412"/>
        <end position="696"/>
    </location>
</feature>
<dbReference type="AlphaFoldDB" id="A0A0P6Y4W7"/>
<gene>
    <name evidence="3" type="ORF">SE18_24555</name>
</gene>
<dbReference type="Gene3D" id="3.30.2320.10">
    <property type="entry name" value="hypothetical protein PF0899 domain"/>
    <property type="match status" value="1"/>
</dbReference>
<dbReference type="STRING" id="70996.SE18_24555"/>
<evidence type="ECO:0000313" key="3">
    <source>
        <dbReference type="EMBL" id="KPL80230.1"/>
    </source>
</evidence>
<sequence>MALALDQQVEAVRSALWRCRVALRPSRDDDYDGRIFSIEAVYATHAVIRLGNTFYEIDYTVDADCVTLAERAQWRAVELTWTPSLEVKSLGDGRVGAYLVLFGSAEQHDLSDARDYFTKSTDFWLDRWPTIPMLYDHTLGLPADFEPVVGAWTTKTIDSIGVWAEGELEKAHKYKAMIQRLIDEGKLKTSSDSAPHLVRRKRAAKNTHEVVRWPLLAGSLTTTPAEPRLLPVATIKSAYKALGLPEPLKETTPMTLQELLAAAKTAIAKGDLDEAAQLTAQAEALEKVQALEVKSAGNVPAAQPVRPPFAGDQPTGDEPAELSASVKMFAIKRFGEIDSACKQVSRELYGQDYEQIAYDKNRDFRRYIKTGQCDAKLSRTLLLTPAQIAEGAEDYTVSEVKATMVEASDELGGYLVPEDRRQEMIERLPGMTAIRPKATVINTVRDRVTAIRPTGGNTRYKGATRVKWVNEKPTAGTAQSNMTFEEIGIPIHTVMVEVFLSRNLLEDAGANLTEMLMSEITTANALDEDEQFLTGNGVGKPRGILNGTGANGAPFDSDIAIVNSGNATVLTADGLVNVPFQIAAQYRQSGCSWIFNRLTLKDIALLKDSQNRYLFTDNNNQLASSHGSKLLGYDYDEVEVMPSIAANKYPVLFGNWKGYTIADRIGLAIERYLDSSTARENTVLFIARRRLGGDVTAGWQIAAQKVAA</sequence>
<protein>
    <recommendedName>
        <fullName evidence="2">Phage capsid-like C-terminal domain-containing protein</fullName>
    </recommendedName>
</protein>
<dbReference type="InterPro" id="IPR054612">
    <property type="entry name" value="Phage_capsid-like_C"/>
</dbReference>
<comment type="caution">
    <text evidence="3">The sequence shown here is derived from an EMBL/GenBank/DDBJ whole genome shotgun (WGS) entry which is preliminary data.</text>
</comment>
<accession>A0A0P6Y4W7</accession>
<evidence type="ECO:0000256" key="1">
    <source>
        <dbReference type="ARBA" id="ARBA00004328"/>
    </source>
</evidence>
<dbReference type="RefSeq" id="WP_054537115.1">
    <property type="nucleotide sequence ID" value="NZ_LGKP01000040.1"/>
</dbReference>
<dbReference type="Pfam" id="PF05065">
    <property type="entry name" value="Phage_capsid"/>
    <property type="match status" value="1"/>
</dbReference>
<dbReference type="Gene3D" id="3.30.2400.10">
    <property type="entry name" value="Major capsid protein gp5"/>
    <property type="match status" value="1"/>
</dbReference>
<evidence type="ECO:0000259" key="2">
    <source>
        <dbReference type="Pfam" id="PF05065"/>
    </source>
</evidence>
<evidence type="ECO:0000313" key="4">
    <source>
        <dbReference type="Proteomes" id="UP000050277"/>
    </source>
</evidence>
<dbReference type="Proteomes" id="UP000050277">
    <property type="component" value="Unassembled WGS sequence"/>
</dbReference>
<dbReference type="OrthoDB" id="256415at2"/>